<dbReference type="InterPro" id="IPR020209">
    <property type="entry name" value="Cas6b_C"/>
</dbReference>
<keyword evidence="3" id="KW-0540">Nuclease</keyword>
<name>A0AAW9RPZ1_9BACT</name>
<keyword evidence="3" id="KW-0378">Hydrolase</keyword>
<dbReference type="Pfam" id="PF17262">
    <property type="entry name" value="Cas6b_C"/>
    <property type="match status" value="1"/>
</dbReference>
<keyword evidence="3" id="KW-0255">Endonuclease</keyword>
<feature type="domain" description="Cas6b N-terminal" evidence="2">
    <location>
        <begin position="37"/>
        <end position="138"/>
    </location>
</feature>
<keyword evidence="4" id="KW-1185">Reference proteome</keyword>
<dbReference type="InterPro" id="IPR041528">
    <property type="entry name" value="Cas6b_N"/>
</dbReference>
<evidence type="ECO:0000259" key="2">
    <source>
        <dbReference type="Pfam" id="PF17955"/>
    </source>
</evidence>
<protein>
    <submittedName>
        <fullName evidence="3">CRISPR-associated endonuclease Cas6</fullName>
    </submittedName>
</protein>
<dbReference type="Proteomes" id="UP001403385">
    <property type="component" value="Unassembled WGS sequence"/>
</dbReference>
<evidence type="ECO:0000313" key="3">
    <source>
        <dbReference type="EMBL" id="MEN7546972.1"/>
    </source>
</evidence>
<dbReference type="GO" id="GO:0004519">
    <property type="term" value="F:endonuclease activity"/>
    <property type="evidence" value="ECO:0007669"/>
    <property type="project" value="UniProtKB-KW"/>
</dbReference>
<dbReference type="Pfam" id="PF17955">
    <property type="entry name" value="Cas6b_N"/>
    <property type="match status" value="1"/>
</dbReference>
<organism evidence="3 4">
    <name type="scientific">Rapidithrix thailandica</name>
    <dbReference type="NCBI Taxonomy" id="413964"/>
    <lineage>
        <taxon>Bacteria</taxon>
        <taxon>Pseudomonadati</taxon>
        <taxon>Bacteroidota</taxon>
        <taxon>Cytophagia</taxon>
        <taxon>Cytophagales</taxon>
        <taxon>Flammeovirgaceae</taxon>
        <taxon>Rapidithrix</taxon>
    </lineage>
</organism>
<dbReference type="RefSeq" id="WP_346819760.1">
    <property type="nucleotide sequence ID" value="NZ_JBDKWZ010000002.1"/>
</dbReference>
<evidence type="ECO:0000313" key="4">
    <source>
        <dbReference type="Proteomes" id="UP001403385"/>
    </source>
</evidence>
<proteinExistence type="predicted"/>
<sequence>MTIYLLRNGPCLLYEALARYFFKRKRVQFPEKVKMHKLKFLKVQFDTEIAPYELPAFRGAIAAKVGKEAVLFHNHQDTRFRYGYPLIQYKCIGRQPAILCVGEGVEEIHQFFQQKSWNITLSNRELEMKIARLDMKQFTLQVWDKEFTYELRHWIALHQEAYQDYQQMESLSDKLHFLETKLCGNILSLAKGVGWQVDKEIRCKILEMGNTKWVKVKGIKLLAFNLTFRSNVFIPNFLGLGGKVSLGYGTVQEVRK</sequence>
<reference evidence="3 4" key="1">
    <citation type="submission" date="2024-04" db="EMBL/GenBank/DDBJ databases">
        <title>Novel genus in family Flammeovirgaceae.</title>
        <authorList>
            <person name="Nguyen T.H."/>
            <person name="Vuong T.Q."/>
            <person name="Le H."/>
            <person name="Kim S.-G."/>
        </authorList>
    </citation>
    <scope>NUCLEOTIDE SEQUENCE [LARGE SCALE GENOMIC DNA]</scope>
    <source>
        <strain evidence="3 4">JCM 23209</strain>
    </source>
</reference>
<evidence type="ECO:0000259" key="1">
    <source>
        <dbReference type="Pfam" id="PF17262"/>
    </source>
</evidence>
<gene>
    <name evidence="3" type="ORF">AAG747_03585</name>
</gene>
<comment type="caution">
    <text evidence="3">The sequence shown here is derived from an EMBL/GenBank/DDBJ whole genome shotgun (WGS) entry which is preliminary data.</text>
</comment>
<dbReference type="AlphaFoldDB" id="A0AAW9RPZ1"/>
<dbReference type="EMBL" id="JBDKWZ010000002">
    <property type="protein sequence ID" value="MEN7546972.1"/>
    <property type="molecule type" value="Genomic_DNA"/>
</dbReference>
<feature type="domain" description="Cas6b C-terminal" evidence="1">
    <location>
        <begin position="142"/>
        <end position="254"/>
    </location>
</feature>
<accession>A0AAW9RPZ1</accession>